<keyword evidence="2" id="KW-0472">Membrane</keyword>
<accession>A0ABR3X8J7</accession>
<gene>
    <name evidence="3" type="ORF">VTK73DRAFT_1746</name>
</gene>
<keyword evidence="2" id="KW-1133">Transmembrane helix</keyword>
<dbReference type="EMBL" id="JAZHXJ010000145">
    <property type="protein sequence ID" value="KAL1872002.1"/>
    <property type="molecule type" value="Genomic_DNA"/>
</dbReference>
<comment type="caution">
    <text evidence="3">The sequence shown here is derived from an EMBL/GenBank/DDBJ whole genome shotgun (WGS) entry which is preliminary data.</text>
</comment>
<organism evidence="3 4">
    <name type="scientific">Phialemonium thermophilum</name>
    <dbReference type="NCBI Taxonomy" id="223376"/>
    <lineage>
        <taxon>Eukaryota</taxon>
        <taxon>Fungi</taxon>
        <taxon>Dikarya</taxon>
        <taxon>Ascomycota</taxon>
        <taxon>Pezizomycotina</taxon>
        <taxon>Sordariomycetes</taxon>
        <taxon>Sordariomycetidae</taxon>
        <taxon>Cephalothecales</taxon>
        <taxon>Cephalothecaceae</taxon>
        <taxon>Phialemonium</taxon>
    </lineage>
</organism>
<evidence type="ECO:0000256" key="2">
    <source>
        <dbReference type="SAM" id="Phobius"/>
    </source>
</evidence>
<sequence>MLLPDSSPPGRSKTGRGTDKRMSRWIHSALRGRRSSISASFVLYFPALVKPAGCRSIGIKFLVGGHTISLFFCIHSACVFAIVCVGIHDCVRYPYCLLFLS</sequence>
<evidence type="ECO:0000256" key="1">
    <source>
        <dbReference type="SAM" id="MobiDB-lite"/>
    </source>
</evidence>
<proteinExistence type="predicted"/>
<dbReference type="Proteomes" id="UP001586593">
    <property type="component" value="Unassembled WGS sequence"/>
</dbReference>
<evidence type="ECO:0000313" key="3">
    <source>
        <dbReference type="EMBL" id="KAL1872002.1"/>
    </source>
</evidence>
<feature type="transmembrane region" description="Helical" evidence="2">
    <location>
        <begin position="66"/>
        <end position="87"/>
    </location>
</feature>
<name>A0ABR3X8J7_9PEZI</name>
<keyword evidence="4" id="KW-1185">Reference proteome</keyword>
<protein>
    <submittedName>
        <fullName evidence="3">Uncharacterized protein</fullName>
    </submittedName>
</protein>
<evidence type="ECO:0000313" key="4">
    <source>
        <dbReference type="Proteomes" id="UP001586593"/>
    </source>
</evidence>
<keyword evidence="2" id="KW-0812">Transmembrane</keyword>
<feature type="region of interest" description="Disordered" evidence="1">
    <location>
        <begin position="1"/>
        <end position="22"/>
    </location>
</feature>
<reference evidence="3 4" key="1">
    <citation type="journal article" date="2024" name="Commun. Biol.">
        <title>Comparative genomic analysis of thermophilic fungi reveals convergent evolutionary adaptations and gene losses.</title>
        <authorList>
            <person name="Steindorff A.S."/>
            <person name="Aguilar-Pontes M.V."/>
            <person name="Robinson A.J."/>
            <person name="Andreopoulos B."/>
            <person name="LaButti K."/>
            <person name="Kuo A."/>
            <person name="Mondo S."/>
            <person name="Riley R."/>
            <person name="Otillar R."/>
            <person name="Haridas S."/>
            <person name="Lipzen A."/>
            <person name="Grimwood J."/>
            <person name="Schmutz J."/>
            <person name="Clum A."/>
            <person name="Reid I.D."/>
            <person name="Moisan M.C."/>
            <person name="Butler G."/>
            <person name="Nguyen T.T.M."/>
            <person name="Dewar K."/>
            <person name="Conant G."/>
            <person name="Drula E."/>
            <person name="Henrissat B."/>
            <person name="Hansel C."/>
            <person name="Singer S."/>
            <person name="Hutchinson M.I."/>
            <person name="de Vries R.P."/>
            <person name="Natvig D.O."/>
            <person name="Powell A.J."/>
            <person name="Tsang A."/>
            <person name="Grigoriev I.V."/>
        </authorList>
    </citation>
    <scope>NUCLEOTIDE SEQUENCE [LARGE SCALE GENOMIC DNA]</scope>
    <source>
        <strain evidence="3 4">ATCC 24622</strain>
    </source>
</reference>